<keyword evidence="1" id="KW-0175">Coiled coil</keyword>
<keyword evidence="3" id="KW-0732">Signal</keyword>
<reference evidence="4" key="1">
    <citation type="submission" date="2023-03" db="EMBL/GenBank/DDBJ databases">
        <title>Massive genome expansion in bonnet fungi (Mycena s.s.) driven by repeated elements and novel gene families across ecological guilds.</title>
        <authorList>
            <consortium name="Lawrence Berkeley National Laboratory"/>
            <person name="Harder C.B."/>
            <person name="Miyauchi S."/>
            <person name="Viragh M."/>
            <person name="Kuo A."/>
            <person name="Thoen E."/>
            <person name="Andreopoulos B."/>
            <person name="Lu D."/>
            <person name="Skrede I."/>
            <person name="Drula E."/>
            <person name="Henrissat B."/>
            <person name="Morin E."/>
            <person name="Kohler A."/>
            <person name="Barry K."/>
            <person name="LaButti K."/>
            <person name="Morin E."/>
            <person name="Salamov A."/>
            <person name="Lipzen A."/>
            <person name="Mereny Z."/>
            <person name="Hegedus B."/>
            <person name="Baldrian P."/>
            <person name="Stursova M."/>
            <person name="Weitz H."/>
            <person name="Taylor A."/>
            <person name="Grigoriev I.V."/>
            <person name="Nagy L.G."/>
            <person name="Martin F."/>
            <person name="Kauserud H."/>
        </authorList>
    </citation>
    <scope>NUCLEOTIDE SEQUENCE</scope>
    <source>
        <strain evidence="4">CBHHK067</strain>
    </source>
</reference>
<proteinExistence type="predicted"/>
<feature type="chain" id="PRO_5042069097" evidence="3">
    <location>
        <begin position="17"/>
        <end position="501"/>
    </location>
</feature>
<feature type="region of interest" description="Disordered" evidence="2">
    <location>
        <begin position="227"/>
        <end position="250"/>
    </location>
</feature>
<comment type="caution">
    <text evidence="4">The sequence shown here is derived from an EMBL/GenBank/DDBJ whole genome shotgun (WGS) entry which is preliminary data.</text>
</comment>
<dbReference type="Proteomes" id="UP001221757">
    <property type="component" value="Unassembled WGS sequence"/>
</dbReference>
<evidence type="ECO:0000256" key="1">
    <source>
        <dbReference type="SAM" id="Coils"/>
    </source>
</evidence>
<evidence type="ECO:0000256" key="3">
    <source>
        <dbReference type="SAM" id="SignalP"/>
    </source>
</evidence>
<organism evidence="4 5">
    <name type="scientific">Mycena rosella</name>
    <name type="common">Pink bonnet</name>
    <name type="synonym">Agaricus rosellus</name>
    <dbReference type="NCBI Taxonomy" id="1033263"/>
    <lineage>
        <taxon>Eukaryota</taxon>
        <taxon>Fungi</taxon>
        <taxon>Dikarya</taxon>
        <taxon>Basidiomycota</taxon>
        <taxon>Agaricomycotina</taxon>
        <taxon>Agaricomycetes</taxon>
        <taxon>Agaricomycetidae</taxon>
        <taxon>Agaricales</taxon>
        <taxon>Marasmiineae</taxon>
        <taxon>Mycenaceae</taxon>
        <taxon>Mycena</taxon>
    </lineage>
</organism>
<dbReference type="AlphaFoldDB" id="A0AAD7DKG7"/>
<keyword evidence="5" id="KW-1185">Reference proteome</keyword>
<name>A0AAD7DKG7_MYCRO</name>
<accession>A0AAD7DKG7</accession>
<dbReference type="EMBL" id="JARKIE010000053">
    <property type="protein sequence ID" value="KAJ7692298.1"/>
    <property type="molecule type" value="Genomic_DNA"/>
</dbReference>
<feature type="coiled-coil region" evidence="1">
    <location>
        <begin position="333"/>
        <end position="367"/>
    </location>
</feature>
<feature type="signal peptide" evidence="3">
    <location>
        <begin position="1"/>
        <end position="16"/>
    </location>
</feature>
<evidence type="ECO:0000256" key="2">
    <source>
        <dbReference type="SAM" id="MobiDB-lite"/>
    </source>
</evidence>
<protein>
    <submittedName>
        <fullName evidence="4">Uncharacterized protein</fullName>
    </submittedName>
</protein>
<sequence>MCHALVHRALYFSAAATLFLGRGCLKDPRAYFPQMTLPYRGWGKIWRGDHHIFTPQTLGVIWVDTRHVPMPKGYSALPLQHVRTMVYGASAATGWILIFWLRLAHTGYSCDVLSVTSQRALFAVICLDDPLLCFMCPILPKLGNLLFYFFYYLISKSFAQAKGRPGFDWFLSLRRKVFTIWYREEPKIYRPAKRGQLVEGSPFFPTKFWGSPHACICKDSNTTSADAFPAENKTPPTPTASPSTTATAFPLPKHPEVLQECRTRSVKTHYLCENAGLFHAVASAWGAAHGGRTAEEGFAAATALGDKRPQHDEGDEEECQWDPTSGGFRAEVEMEHNEQREALGRKLHTLQQQLESAQNGLRAHTSDVLSGRNYAGTMSKKVLKISEETDRHWQAHMLGTPAVPRGQNYDPTDCVLQTQILREETERARAAHSATPETRIYSGSDFKMISRASSQLLNERIIFDYHFCREERPKVGDERQKVTRYSFGIICLLVLHCGASR</sequence>
<evidence type="ECO:0000313" key="5">
    <source>
        <dbReference type="Proteomes" id="UP001221757"/>
    </source>
</evidence>
<evidence type="ECO:0000313" key="4">
    <source>
        <dbReference type="EMBL" id="KAJ7692298.1"/>
    </source>
</evidence>
<gene>
    <name evidence="4" type="ORF">B0H17DRAFT_1133302</name>
</gene>